<organism evidence="5 6">
    <name type="scientific">Devosia albogilva</name>
    <dbReference type="NCBI Taxonomy" id="429726"/>
    <lineage>
        <taxon>Bacteria</taxon>
        <taxon>Pseudomonadati</taxon>
        <taxon>Pseudomonadota</taxon>
        <taxon>Alphaproteobacteria</taxon>
        <taxon>Hyphomicrobiales</taxon>
        <taxon>Devosiaceae</taxon>
        <taxon>Devosia</taxon>
    </lineage>
</organism>
<dbReference type="Proteomes" id="UP001597521">
    <property type="component" value="Unassembled WGS sequence"/>
</dbReference>
<keyword evidence="2 3" id="KW-0378">Hydrolase</keyword>
<feature type="domain" description="Carboxylesterase type B" evidence="4">
    <location>
        <begin position="21"/>
        <end position="458"/>
    </location>
</feature>
<dbReference type="PANTHER" id="PTHR43142">
    <property type="entry name" value="CARBOXYLIC ESTER HYDROLASE"/>
    <property type="match status" value="1"/>
</dbReference>
<evidence type="ECO:0000313" key="5">
    <source>
        <dbReference type="EMBL" id="MFD2647174.1"/>
    </source>
</evidence>
<dbReference type="PROSITE" id="PS00122">
    <property type="entry name" value="CARBOXYLESTERASE_B_1"/>
    <property type="match status" value="1"/>
</dbReference>
<evidence type="ECO:0000313" key="6">
    <source>
        <dbReference type="Proteomes" id="UP001597521"/>
    </source>
</evidence>
<dbReference type="EMBL" id="JBHUNP010000001">
    <property type="protein sequence ID" value="MFD2647174.1"/>
    <property type="molecule type" value="Genomic_DNA"/>
</dbReference>
<reference evidence="6" key="1">
    <citation type="journal article" date="2019" name="Int. J. Syst. Evol. Microbiol.">
        <title>The Global Catalogue of Microorganisms (GCM) 10K type strain sequencing project: providing services to taxonomists for standard genome sequencing and annotation.</title>
        <authorList>
            <consortium name="The Broad Institute Genomics Platform"/>
            <consortium name="The Broad Institute Genome Sequencing Center for Infectious Disease"/>
            <person name="Wu L."/>
            <person name="Ma J."/>
        </authorList>
    </citation>
    <scope>NUCLEOTIDE SEQUENCE [LARGE SCALE GENOMIC DNA]</scope>
    <source>
        <strain evidence="6">CCM 7427</strain>
    </source>
</reference>
<keyword evidence="6" id="KW-1185">Reference proteome</keyword>
<gene>
    <name evidence="5" type="ORF">ACFSX5_05100</name>
</gene>
<accession>A0ABW5QHM3</accession>
<dbReference type="SUPFAM" id="SSF53474">
    <property type="entry name" value="alpha/beta-Hydrolases"/>
    <property type="match status" value="1"/>
</dbReference>
<comment type="similarity">
    <text evidence="1 3">Belongs to the type-B carboxylesterase/lipase family.</text>
</comment>
<comment type="caution">
    <text evidence="5">The sequence shown here is derived from an EMBL/GenBank/DDBJ whole genome shotgun (WGS) entry which is preliminary data.</text>
</comment>
<protein>
    <recommendedName>
        <fullName evidence="3">Carboxylic ester hydrolase</fullName>
        <ecNumber evidence="3">3.1.1.-</ecNumber>
    </recommendedName>
</protein>
<dbReference type="InterPro" id="IPR002018">
    <property type="entry name" value="CarbesteraseB"/>
</dbReference>
<dbReference type="RefSeq" id="WP_386832209.1">
    <property type="nucleotide sequence ID" value="NZ_JBHUNP010000001.1"/>
</dbReference>
<dbReference type="Pfam" id="PF00135">
    <property type="entry name" value="COesterase"/>
    <property type="match status" value="1"/>
</dbReference>
<sequence length="475" mass="50859">MTCTVDALSGDATYRGLRDGRGDRFLGIRYAEPPVGRLRFKPPQPHENRGLVDATHFGLAPAQVRRPMPGWAPRGDGYQTGEDCLNLNVYTPAADDKRRPVIVHAFGGGFQTGAAHGTFHMDAEFARAADVVLVRPNMRVGALGFLALGGVFGPERAAANRGLLDFIAALRWVHDNIAAFGGDPDNVTLAGMSSGSFTIAALFGVDGVSQLFRRAWLMSGPASRIIAPEAAAAVTADFLSRAAVAPGDVAALEALPVETILSLQEQVLATHLGERNAPGGRTFGIVHDGTSLQRHPLDGLASGSFQHHQIVAGWTRDEARMWYAFGAMPEVSSRAELLASIGRFRPADAEAVLAALEAERPRLSLTQYEEVFLSRAVYREPAIRTLQAHAAAGGAGYGYEFAWVPSFEAGRLGAAHGFDEPFVFGSLDNMPLAAGDLQARELSQRMMGQLVAFARNGSVDWPAFVGSEDAIQRWT</sequence>
<dbReference type="InterPro" id="IPR019826">
    <property type="entry name" value="Carboxylesterase_B_AS"/>
</dbReference>
<dbReference type="EC" id="3.1.1.-" evidence="3"/>
<evidence type="ECO:0000256" key="3">
    <source>
        <dbReference type="RuleBase" id="RU361235"/>
    </source>
</evidence>
<name>A0ABW5QHM3_9HYPH</name>
<evidence type="ECO:0000256" key="1">
    <source>
        <dbReference type="ARBA" id="ARBA00005964"/>
    </source>
</evidence>
<evidence type="ECO:0000259" key="4">
    <source>
        <dbReference type="Pfam" id="PF00135"/>
    </source>
</evidence>
<dbReference type="Gene3D" id="3.40.50.1820">
    <property type="entry name" value="alpha/beta hydrolase"/>
    <property type="match status" value="1"/>
</dbReference>
<evidence type="ECO:0000256" key="2">
    <source>
        <dbReference type="ARBA" id="ARBA00022801"/>
    </source>
</evidence>
<dbReference type="PANTHER" id="PTHR43142:SF1">
    <property type="entry name" value="CARBOXYLIC ESTER HYDROLASE"/>
    <property type="match status" value="1"/>
</dbReference>
<dbReference type="InterPro" id="IPR029058">
    <property type="entry name" value="AB_hydrolase_fold"/>
</dbReference>
<proteinExistence type="inferred from homology"/>